<evidence type="ECO:0008006" key="3">
    <source>
        <dbReference type="Google" id="ProtNLM"/>
    </source>
</evidence>
<reference evidence="1 2" key="1">
    <citation type="journal article" date="2020" name="Microorganisms">
        <title>Osmotic Adaptation and Compatible Solute Biosynthesis of Phototrophic Bacteria as Revealed from Genome Analyses.</title>
        <authorList>
            <person name="Imhoff J.F."/>
            <person name="Rahn T."/>
            <person name="Kunzel S."/>
            <person name="Keller A."/>
            <person name="Neulinger S.C."/>
        </authorList>
    </citation>
    <scope>NUCLEOTIDE SEQUENCE [LARGE SCALE GENOMIC DNA]</scope>
    <source>
        <strain evidence="1 2">DSM 25653</strain>
    </source>
</reference>
<comment type="caution">
    <text evidence="1">The sequence shown here is derived from an EMBL/GenBank/DDBJ whole genome shotgun (WGS) entry which is preliminary data.</text>
</comment>
<name>A0A9X0WD27_9GAMM</name>
<gene>
    <name evidence="1" type="ORF">CKO42_23240</name>
</gene>
<proteinExistence type="predicted"/>
<dbReference type="AlphaFoldDB" id="A0A9X0WD27"/>
<evidence type="ECO:0000313" key="1">
    <source>
        <dbReference type="EMBL" id="MBK1621278.1"/>
    </source>
</evidence>
<accession>A0A9X0WD27</accession>
<evidence type="ECO:0000313" key="2">
    <source>
        <dbReference type="Proteomes" id="UP001138768"/>
    </source>
</evidence>
<organism evidence="1 2">
    <name type="scientific">Lamprobacter modestohalophilus</name>
    <dbReference type="NCBI Taxonomy" id="1064514"/>
    <lineage>
        <taxon>Bacteria</taxon>
        <taxon>Pseudomonadati</taxon>
        <taxon>Pseudomonadota</taxon>
        <taxon>Gammaproteobacteria</taxon>
        <taxon>Chromatiales</taxon>
        <taxon>Chromatiaceae</taxon>
        <taxon>Lamprobacter</taxon>
    </lineage>
</organism>
<dbReference type="EMBL" id="NRRY01000066">
    <property type="protein sequence ID" value="MBK1621278.1"/>
    <property type="molecule type" value="Genomic_DNA"/>
</dbReference>
<protein>
    <recommendedName>
        <fullName evidence="3">Type II toxin-antitoxin system RelE/ParE family toxin</fullName>
    </recommendedName>
</protein>
<sequence>MRRVKILEAAAAEASAAAAWYERERSGLGAEFAAAVEAALDLLEDEGTPLSPMPAEAGARGAMRLMLRRFPYDVVVIERGDECIVVAIAHQARKPGYWRGRDRL</sequence>
<dbReference type="Proteomes" id="UP001138768">
    <property type="component" value="Unassembled WGS sequence"/>
</dbReference>
<keyword evidence="2" id="KW-1185">Reference proteome</keyword>